<gene>
    <name evidence="1" type="ORF">SAMN05444279_11969</name>
</gene>
<dbReference type="AlphaFoldDB" id="A0A1M4ZEM5"/>
<name>A0A1M4ZEM5_9RHOB</name>
<evidence type="ECO:0000313" key="1">
    <source>
        <dbReference type="EMBL" id="SHF16428.1"/>
    </source>
</evidence>
<reference evidence="1 2" key="1">
    <citation type="submission" date="2016-11" db="EMBL/GenBank/DDBJ databases">
        <authorList>
            <person name="Varghese N."/>
            <person name="Submissions S."/>
        </authorList>
    </citation>
    <scope>NUCLEOTIDE SEQUENCE [LARGE SCALE GENOMIC DNA]</scope>
    <source>
        <strain evidence="1 2">DSM 29341</strain>
    </source>
</reference>
<proteinExistence type="predicted"/>
<evidence type="ECO:0000313" key="2">
    <source>
        <dbReference type="Proteomes" id="UP000325134"/>
    </source>
</evidence>
<dbReference type="Proteomes" id="UP000325134">
    <property type="component" value="Unassembled WGS sequence"/>
</dbReference>
<sequence length="155" mass="16806">MPDTPIQFTGSILEQLEAKVAAEAEHLLPIVHAIRDHGVGFLVIPQRATGLHRGIKLLQRPFIVMVGDDTDCALGPDQYDGKALDRLIGMADGVAIISCAPPPEAYSSIAMMAMAQRNGLIIETRPEQEIAWTNRVQAVCPEMPILLCTVKGPQQ</sequence>
<dbReference type="RefSeq" id="WP_149776598.1">
    <property type="nucleotide sequence ID" value="NZ_FQVK01000019.1"/>
</dbReference>
<organism evidence="1 2">
    <name type="scientific">Ruegeria intermedia</name>
    <dbReference type="NCBI Taxonomy" id="996115"/>
    <lineage>
        <taxon>Bacteria</taxon>
        <taxon>Pseudomonadati</taxon>
        <taxon>Pseudomonadota</taxon>
        <taxon>Alphaproteobacteria</taxon>
        <taxon>Rhodobacterales</taxon>
        <taxon>Roseobacteraceae</taxon>
        <taxon>Ruegeria</taxon>
    </lineage>
</organism>
<dbReference type="EMBL" id="FQVK01000019">
    <property type="protein sequence ID" value="SHF16428.1"/>
    <property type="molecule type" value="Genomic_DNA"/>
</dbReference>
<keyword evidence="2" id="KW-1185">Reference proteome</keyword>
<accession>A0A1M4ZEM5</accession>
<protein>
    <submittedName>
        <fullName evidence="1">Uncharacterized protein</fullName>
    </submittedName>
</protein>
<dbReference type="OrthoDB" id="7840518at2"/>